<evidence type="ECO:0000313" key="2">
    <source>
        <dbReference type="EMBL" id="KAG8463196.1"/>
    </source>
</evidence>
<dbReference type="Proteomes" id="UP000751190">
    <property type="component" value="Unassembled WGS sequence"/>
</dbReference>
<dbReference type="AlphaFoldDB" id="A0A8J5X7X7"/>
<name>A0A8J5X7X7_DIALT</name>
<dbReference type="EMBL" id="JAGTXO010000017">
    <property type="protein sequence ID" value="KAG8463196.1"/>
    <property type="molecule type" value="Genomic_DNA"/>
</dbReference>
<gene>
    <name evidence="2" type="ORF">KFE25_011193</name>
</gene>
<accession>A0A8J5X7X7</accession>
<feature type="region of interest" description="Disordered" evidence="1">
    <location>
        <begin position="1"/>
        <end position="35"/>
    </location>
</feature>
<evidence type="ECO:0000313" key="3">
    <source>
        <dbReference type="Proteomes" id="UP000751190"/>
    </source>
</evidence>
<reference evidence="2" key="1">
    <citation type="submission" date="2021-05" db="EMBL/GenBank/DDBJ databases">
        <title>The genome of the haptophyte Pavlova lutheri (Diacronema luteri, Pavlovales) - a model for lipid biosynthesis in eukaryotic algae.</title>
        <authorList>
            <person name="Hulatt C.J."/>
            <person name="Posewitz M.C."/>
        </authorList>
    </citation>
    <scope>NUCLEOTIDE SEQUENCE</scope>
    <source>
        <strain evidence="2">NIVA-4/92</strain>
    </source>
</reference>
<evidence type="ECO:0000256" key="1">
    <source>
        <dbReference type="SAM" id="MobiDB-lite"/>
    </source>
</evidence>
<keyword evidence="3" id="KW-1185">Reference proteome</keyword>
<feature type="compositionally biased region" description="Low complexity" evidence="1">
    <location>
        <begin position="23"/>
        <end position="35"/>
    </location>
</feature>
<comment type="caution">
    <text evidence="2">The sequence shown here is derived from an EMBL/GenBank/DDBJ whole genome shotgun (WGS) entry which is preliminary data.</text>
</comment>
<feature type="compositionally biased region" description="Basic residues" evidence="1">
    <location>
        <begin position="1"/>
        <end position="18"/>
    </location>
</feature>
<organism evidence="2 3">
    <name type="scientific">Diacronema lutheri</name>
    <name type="common">Unicellular marine alga</name>
    <name type="synonym">Monochrysis lutheri</name>
    <dbReference type="NCBI Taxonomy" id="2081491"/>
    <lineage>
        <taxon>Eukaryota</taxon>
        <taxon>Haptista</taxon>
        <taxon>Haptophyta</taxon>
        <taxon>Pavlovophyceae</taxon>
        <taxon>Pavlovales</taxon>
        <taxon>Pavlovaceae</taxon>
        <taxon>Diacronema</taxon>
    </lineage>
</organism>
<protein>
    <submittedName>
        <fullName evidence="2">Uncharacterized protein</fullName>
    </submittedName>
</protein>
<proteinExistence type="predicted"/>
<sequence length="152" mass="16659">MVEHRGRRGGRRRGKGGRKVAGADEPAADDATAADAALEPVSVRLSNAVSSVDGRVRDGPTVTRIQARAARAHATQLKLARECARVEWRTHVPLPNGEHLTIAELKAALGPPPRSSRLDQSAAYLERQLRFDAATRDFFAHPRYLDARVHEE</sequence>